<name>A0AAW7XIX6_9GAMM</name>
<dbReference type="GO" id="GO:0004067">
    <property type="term" value="F:asparaginase activity"/>
    <property type="evidence" value="ECO:0007669"/>
    <property type="project" value="UniProtKB-UniRule"/>
</dbReference>
<dbReference type="RefSeq" id="WP_303550612.1">
    <property type="nucleotide sequence ID" value="NZ_JAUOPG010000007.1"/>
</dbReference>
<feature type="domain" description="L-asparaginase N-terminal" evidence="8">
    <location>
        <begin position="4"/>
        <end position="191"/>
    </location>
</feature>
<dbReference type="EMBL" id="JAUOPG010000007">
    <property type="protein sequence ID" value="MDO6454127.1"/>
    <property type="molecule type" value="Genomic_DNA"/>
</dbReference>
<dbReference type="FunFam" id="3.40.50.40:FF:000001">
    <property type="entry name" value="L-asparaginase 1"/>
    <property type="match status" value="1"/>
</dbReference>
<gene>
    <name evidence="10" type="ORF">Q4490_11205</name>
</gene>
<organism evidence="10 11">
    <name type="scientific">Neptunomonas phycophila</name>
    <dbReference type="NCBI Taxonomy" id="1572645"/>
    <lineage>
        <taxon>Bacteria</taxon>
        <taxon>Pseudomonadati</taxon>
        <taxon>Pseudomonadota</taxon>
        <taxon>Gammaproteobacteria</taxon>
        <taxon>Oceanospirillales</taxon>
        <taxon>Oceanospirillaceae</taxon>
        <taxon>Neptunomonas</taxon>
    </lineage>
</organism>
<dbReference type="PRINTS" id="PR00139">
    <property type="entry name" value="ASNGLNASE"/>
</dbReference>
<dbReference type="InterPro" id="IPR041725">
    <property type="entry name" value="L-asparaginase_I"/>
</dbReference>
<reference evidence="10" key="1">
    <citation type="submission" date="2023-07" db="EMBL/GenBank/DDBJ databases">
        <title>Genome content predicts the carbon catabolic preferences of heterotrophic bacteria.</title>
        <authorList>
            <person name="Gralka M."/>
        </authorList>
    </citation>
    <scope>NUCLEOTIDE SEQUENCE</scope>
    <source>
        <strain evidence="10">I2M16</strain>
    </source>
</reference>
<dbReference type="SUPFAM" id="SSF53774">
    <property type="entry name" value="Glutaminase/Asparaginase"/>
    <property type="match status" value="1"/>
</dbReference>
<dbReference type="InterPro" id="IPR020827">
    <property type="entry name" value="Asparaginase/glutaminase_AS1"/>
</dbReference>
<dbReference type="Gene3D" id="3.40.50.1170">
    <property type="entry name" value="L-asparaginase, N-terminal domain"/>
    <property type="match status" value="1"/>
</dbReference>
<evidence type="ECO:0000256" key="3">
    <source>
        <dbReference type="ARBA" id="ARBA00022801"/>
    </source>
</evidence>
<evidence type="ECO:0000313" key="11">
    <source>
        <dbReference type="Proteomes" id="UP001169862"/>
    </source>
</evidence>
<keyword evidence="3 10" id="KW-0378">Hydrolase</keyword>
<evidence type="ECO:0000256" key="2">
    <source>
        <dbReference type="ARBA" id="ARBA00012920"/>
    </source>
</evidence>
<dbReference type="Pfam" id="PF17763">
    <property type="entry name" value="Asparaginase_C"/>
    <property type="match status" value="1"/>
</dbReference>
<dbReference type="Pfam" id="PF00710">
    <property type="entry name" value="Asparaginase"/>
    <property type="match status" value="1"/>
</dbReference>
<evidence type="ECO:0000313" key="10">
    <source>
        <dbReference type="EMBL" id="MDO6454127.1"/>
    </source>
</evidence>
<dbReference type="NCBIfam" id="TIGR00519">
    <property type="entry name" value="asnASE_I"/>
    <property type="match status" value="1"/>
</dbReference>
<dbReference type="AlphaFoldDB" id="A0AAW7XIX6"/>
<dbReference type="InterPro" id="IPR006034">
    <property type="entry name" value="Asparaginase/glutaminase-like"/>
</dbReference>
<protein>
    <recommendedName>
        <fullName evidence="2">asparaginase</fullName>
        <ecNumber evidence="2">3.5.1.1</ecNumber>
    </recommendedName>
</protein>
<dbReference type="SFLD" id="SFLDS00057">
    <property type="entry name" value="Glutaminase/Asparaginase"/>
    <property type="match status" value="1"/>
</dbReference>
<dbReference type="InterPro" id="IPR037152">
    <property type="entry name" value="L-asparaginase_N_sf"/>
</dbReference>
<dbReference type="CDD" id="cd08963">
    <property type="entry name" value="L-asparaginase_I"/>
    <property type="match status" value="1"/>
</dbReference>
<evidence type="ECO:0000259" key="8">
    <source>
        <dbReference type="Pfam" id="PF00710"/>
    </source>
</evidence>
<accession>A0AAW7XIX6</accession>
<evidence type="ECO:0000259" key="9">
    <source>
        <dbReference type="Pfam" id="PF17763"/>
    </source>
</evidence>
<feature type="binding site" evidence="5">
    <location>
        <position position="59"/>
    </location>
    <ligand>
        <name>substrate</name>
    </ligand>
</feature>
<dbReference type="PROSITE" id="PS51732">
    <property type="entry name" value="ASN_GLN_ASE_3"/>
    <property type="match status" value="1"/>
</dbReference>
<dbReference type="PIRSF" id="PIRSF001220">
    <property type="entry name" value="L-ASNase_gatD"/>
    <property type="match status" value="1"/>
</dbReference>
<comment type="similarity">
    <text evidence="1">Belongs to the asparaginase 1 family.</text>
</comment>
<evidence type="ECO:0000256" key="1">
    <source>
        <dbReference type="ARBA" id="ARBA00010518"/>
    </source>
</evidence>
<dbReference type="SMART" id="SM00870">
    <property type="entry name" value="Asparaginase"/>
    <property type="match status" value="1"/>
</dbReference>
<dbReference type="EC" id="3.5.1.1" evidence="2"/>
<dbReference type="InterPro" id="IPR027475">
    <property type="entry name" value="Asparaginase/glutaminase_AS2"/>
</dbReference>
<dbReference type="InterPro" id="IPR036152">
    <property type="entry name" value="Asp/glu_Ase-like_sf"/>
</dbReference>
<feature type="binding site" evidence="5">
    <location>
        <begin position="90"/>
        <end position="91"/>
    </location>
    <ligand>
        <name>substrate</name>
    </ligand>
</feature>
<evidence type="ECO:0000256" key="5">
    <source>
        <dbReference type="PIRSR" id="PIRSR001220-2"/>
    </source>
</evidence>
<dbReference type="Gene3D" id="3.40.50.40">
    <property type="match status" value="1"/>
</dbReference>
<feature type="active site" description="O-isoaspartyl threonine intermediate" evidence="4">
    <location>
        <position position="13"/>
    </location>
</feature>
<evidence type="ECO:0000256" key="6">
    <source>
        <dbReference type="PROSITE-ProRule" id="PRU10099"/>
    </source>
</evidence>
<dbReference type="InterPro" id="IPR027473">
    <property type="entry name" value="L-asparaginase_C"/>
</dbReference>
<dbReference type="GO" id="GO:0009066">
    <property type="term" value="P:aspartate family amino acid metabolic process"/>
    <property type="evidence" value="ECO:0007669"/>
    <property type="project" value="UniProtKB-ARBA"/>
</dbReference>
<dbReference type="PANTHER" id="PTHR11707:SF28">
    <property type="entry name" value="60 KDA LYSOPHOSPHOLIPASE"/>
    <property type="match status" value="1"/>
</dbReference>
<feature type="domain" description="Asparaginase/glutaminase C-terminal" evidence="9">
    <location>
        <begin position="210"/>
        <end position="324"/>
    </location>
</feature>
<comment type="caution">
    <text evidence="10">The sequence shown here is derived from an EMBL/GenBank/DDBJ whole genome shotgun (WGS) entry which is preliminary data.</text>
</comment>
<feature type="active site" evidence="7">
    <location>
        <position position="90"/>
    </location>
</feature>
<evidence type="ECO:0000256" key="7">
    <source>
        <dbReference type="PROSITE-ProRule" id="PRU10100"/>
    </source>
</evidence>
<proteinExistence type="inferred from homology"/>
<dbReference type="PROSITE" id="PS00144">
    <property type="entry name" value="ASN_GLN_ASE_1"/>
    <property type="match status" value="1"/>
</dbReference>
<dbReference type="Proteomes" id="UP001169862">
    <property type="component" value="Unassembled WGS sequence"/>
</dbReference>
<dbReference type="PROSITE" id="PS00917">
    <property type="entry name" value="ASN_GLN_ASE_2"/>
    <property type="match status" value="1"/>
</dbReference>
<dbReference type="PANTHER" id="PTHR11707">
    <property type="entry name" value="L-ASPARAGINASE"/>
    <property type="match status" value="1"/>
</dbReference>
<dbReference type="FunFam" id="3.40.50.1170:FF:000001">
    <property type="entry name" value="L-asparaginase 2"/>
    <property type="match status" value="1"/>
</dbReference>
<feature type="active site" evidence="6">
    <location>
        <position position="13"/>
    </location>
</feature>
<dbReference type="InterPro" id="IPR027474">
    <property type="entry name" value="L-asparaginase_N"/>
</dbReference>
<dbReference type="PIRSF" id="PIRSF500176">
    <property type="entry name" value="L_ASNase"/>
    <property type="match status" value="1"/>
</dbReference>
<sequence length="337" mass="35707">MTSKILIIYTGGTIGMAPSDAGYKPQSHFADLVKTSLNSTAYKTLAPFDMIELDTLIDSANIQLHHWTDLAKLISDHYDDYAGFVILHGTDTMAYTASALSFMLNGLDKPVILTGSQIPLIQPRSDATNNLLNAVAFAREPRIHEVCVLFDNQLLRGNRATKVHTSALRAFDSPSCKPIGHAGIDIEYRANTALPAKPKDFIIPTLTPSVSQLVLYPGISNAVIDAALLDPTVKGVVMSSFGAGNPPDSNEHLIASLATASARGVIIVNITLCHAGEVIQGAYATGETLNALGIIAGADMTAEAAFTKLTVLLSSGMSQEAIRSQLTQSICGELSNA</sequence>
<dbReference type="InterPro" id="IPR006033">
    <property type="entry name" value="AsnA_fam"/>
</dbReference>
<dbReference type="InterPro" id="IPR040919">
    <property type="entry name" value="Asparaginase_C"/>
</dbReference>
<evidence type="ECO:0000256" key="4">
    <source>
        <dbReference type="PIRSR" id="PIRSR001220-1"/>
    </source>
</evidence>